<evidence type="ECO:0000313" key="3">
    <source>
        <dbReference type="EMBL" id="CUX62013.1"/>
    </source>
</evidence>
<dbReference type="InterPro" id="IPR029044">
    <property type="entry name" value="Nucleotide-diphossugar_trans"/>
</dbReference>
<accession>A0A1S7S4H2</accession>
<dbReference type="EMBL" id="FBWK01000055">
    <property type="protein sequence ID" value="CUX62013.1"/>
    <property type="molecule type" value="Genomic_DNA"/>
</dbReference>
<dbReference type="GO" id="GO:0016779">
    <property type="term" value="F:nucleotidyltransferase activity"/>
    <property type="evidence" value="ECO:0007669"/>
    <property type="project" value="UniProtKB-ARBA"/>
</dbReference>
<evidence type="ECO:0000259" key="2">
    <source>
        <dbReference type="Pfam" id="PF12804"/>
    </source>
</evidence>
<organism evidence="3 4">
    <name type="scientific">Agrobacterium tomkonis CFBP 6623</name>
    <dbReference type="NCBI Taxonomy" id="1183432"/>
    <lineage>
        <taxon>Bacteria</taxon>
        <taxon>Pseudomonadati</taxon>
        <taxon>Pseudomonadota</taxon>
        <taxon>Alphaproteobacteria</taxon>
        <taxon>Hyphomicrobiales</taxon>
        <taxon>Rhizobiaceae</taxon>
        <taxon>Rhizobium/Agrobacterium group</taxon>
        <taxon>Agrobacterium</taxon>
        <taxon>Agrobacterium tumefaciens complex</taxon>
    </lineage>
</organism>
<dbReference type="Proteomes" id="UP000191988">
    <property type="component" value="Unassembled WGS sequence"/>
</dbReference>
<dbReference type="Pfam" id="PF12804">
    <property type="entry name" value="NTP_transf_3"/>
    <property type="match status" value="1"/>
</dbReference>
<proteinExistence type="predicted"/>
<evidence type="ECO:0000256" key="1">
    <source>
        <dbReference type="ARBA" id="ARBA00022842"/>
    </source>
</evidence>
<dbReference type="InterPro" id="IPR025877">
    <property type="entry name" value="MobA-like_NTP_Trfase"/>
</dbReference>
<dbReference type="PANTHER" id="PTHR43777">
    <property type="entry name" value="MOLYBDENUM COFACTOR CYTIDYLYLTRANSFERASE"/>
    <property type="match status" value="1"/>
</dbReference>
<evidence type="ECO:0000313" key="4">
    <source>
        <dbReference type="Proteomes" id="UP000191988"/>
    </source>
</evidence>
<dbReference type="PANTHER" id="PTHR43777:SF1">
    <property type="entry name" value="MOLYBDENUM COFACTOR CYTIDYLYLTRANSFERASE"/>
    <property type="match status" value="1"/>
</dbReference>
<gene>
    <name evidence="3" type="ORF">AGR3A_Lc190009</name>
</gene>
<dbReference type="SUPFAM" id="SSF53448">
    <property type="entry name" value="Nucleotide-diphospho-sugar transferases"/>
    <property type="match status" value="1"/>
</dbReference>
<sequence>MHKYERCDQIGGRLTIAVLVLAAGRSTRTGGWHKLLATFDGIPLIRRSVLAASGSACDNVVVVTGHLDDEIRSAIKDIPAQVVHNSDFESGMATSIIVGLREAIRLRATGVMICLSDMPDITSEHLDLLATKFRQRNGKPIVRAVAAGEPGHPIIFPDCTYPELVKLAGDVGARAVVRRHRRSIVDVEIGPAATTDLDTLESLRERGWLPAQG</sequence>
<dbReference type="Gene3D" id="3.90.550.10">
    <property type="entry name" value="Spore Coat Polysaccharide Biosynthesis Protein SpsA, Chain A"/>
    <property type="match status" value="1"/>
</dbReference>
<keyword evidence="4" id="KW-1185">Reference proteome</keyword>
<dbReference type="AlphaFoldDB" id="A0A1S7S4H2"/>
<name>A0A1S7S4H2_9HYPH</name>
<dbReference type="STRING" id="1183432.AGR3A_Lc190009"/>
<protein>
    <submittedName>
        <fullName evidence="3">Putative MobA-like protein</fullName>
    </submittedName>
</protein>
<keyword evidence="1" id="KW-0460">Magnesium</keyword>
<feature type="domain" description="MobA-like NTP transferase" evidence="2">
    <location>
        <begin position="18"/>
        <end position="181"/>
    </location>
</feature>
<dbReference type="RefSeq" id="WP_080843184.1">
    <property type="nucleotide sequence ID" value="NZ_LT009724.1"/>
</dbReference>
<reference evidence="4" key="1">
    <citation type="submission" date="2016-01" db="EMBL/GenBank/DDBJ databases">
        <authorList>
            <person name="Regsiter A."/>
            <person name="william w."/>
        </authorList>
    </citation>
    <scope>NUCLEOTIDE SEQUENCE [LARGE SCALE GENOMIC DNA]</scope>
    <source>
        <strain evidence="4">CFBP 6623</strain>
    </source>
</reference>
<dbReference type="CDD" id="cd04182">
    <property type="entry name" value="GT_2_like_f"/>
    <property type="match status" value="1"/>
</dbReference>